<keyword evidence="6" id="KW-0511">Multifunctional enzyme</keyword>
<dbReference type="InterPro" id="IPR020843">
    <property type="entry name" value="ER"/>
</dbReference>
<dbReference type="InterPro" id="IPR020806">
    <property type="entry name" value="PKS_PP-bd"/>
</dbReference>
<dbReference type="GO" id="GO:0031177">
    <property type="term" value="F:phosphopantetheine binding"/>
    <property type="evidence" value="ECO:0007669"/>
    <property type="project" value="InterPro"/>
</dbReference>
<dbReference type="InterPro" id="IPR001227">
    <property type="entry name" value="Ac_transferase_dom_sf"/>
</dbReference>
<proteinExistence type="predicted"/>
<dbReference type="InterPro" id="IPR002364">
    <property type="entry name" value="Quin_OxRdtase/zeta-crystal_CS"/>
</dbReference>
<dbReference type="SUPFAM" id="SSF53335">
    <property type="entry name" value="S-adenosyl-L-methionine-dependent methyltransferases"/>
    <property type="match status" value="1"/>
</dbReference>
<dbReference type="InterPro" id="IPR049900">
    <property type="entry name" value="PKS_mFAS_DH"/>
</dbReference>
<keyword evidence="3" id="KW-0808">Transferase</keyword>
<feature type="region of interest" description="Disordered" evidence="9">
    <location>
        <begin position="438"/>
        <end position="461"/>
    </location>
</feature>
<dbReference type="Pfam" id="PF14765">
    <property type="entry name" value="PS-DH"/>
    <property type="match status" value="1"/>
</dbReference>
<evidence type="ECO:0000256" key="2">
    <source>
        <dbReference type="ARBA" id="ARBA00022553"/>
    </source>
</evidence>
<evidence type="ECO:0000259" key="10">
    <source>
        <dbReference type="PROSITE" id="PS50075"/>
    </source>
</evidence>
<dbReference type="InterPro" id="IPR014043">
    <property type="entry name" value="Acyl_transferase_dom"/>
</dbReference>
<dbReference type="Pfam" id="PF08242">
    <property type="entry name" value="Methyltransf_12"/>
    <property type="match status" value="1"/>
</dbReference>
<keyword evidence="1" id="KW-0596">Phosphopantetheine</keyword>
<dbReference type="InterPro" id="IPR013217">
    <property type="entry name" value="Methyltransf_12"/>
</dbReference>
<comment type="caution">
    <text evidence="13">The sequence shown here is derived from an EMBL/GenBank/DDBJ whole genome shotgun (WGS) entry which is preliminary data.</text>
</comment>
<feature type="domain" description="PKS/mFAS DH" evidence="12">
    <location>
        <begin position="916"/>
        <end position="1197"/>
    </location>
</feature>
<dbReference type="CDD" id="cd05195">
    <property type="entry name" value="enoyl_red"/>
    <property type="match status" value="1"/>
</dbReference>
<evidence type="ECO:0000259" key="11">
    <source>
        <dbReference type="PROSITE" id="PS52004"/>
    </source>
</evidence>
<gene>
    <name evidence="13" type="ORF">CPLU01_14657</name>
</gene>
<dbReference type="InterPro" id="IPR049551">
    <property type="entry name" value="PKS_DH_C"/>
</dbReference>
<dbReference type="Pfam" id="PF13602">
    <property type="entry name" value="ADH_zinc_N_2"/>
    <property type="match status" value="1"/>
</dbReference>
<sequence length="2500" mass="268721">MTSTAPNPNPEPIAICGMGFRLPGGLRTADDLYNFLASGADAKAPPDEVRYTASSFTYKTPDGNRNPLPAEGYWLDWREVTGLDPLLFPAGSSRAEAGKLDPQQRILLRVAWEALESAGETEWRGREDVGCYVGGFGDDWRELRSRDALDPAGHRLTGYTDFALSNRISSVFDLRGPSMTVRVACSASGLALHLACQAIRAGECNAALVAGSNLILSPDFGLFLAEQGILSPEASCRTFDARADGYARGEAVSCLFIKRRDLAKRDGNPIRALVRGSATNCNGRTAGMTTPSSEAQEALIRSAYRMAGIEDPSETAIVECHGTGTAVGDAVETCAIARVFGDKGVIIGSTKPALGHSEGASTLTSVIKAVVSLERRVVLPSIKFETPSLRIPFKSGRLVVPTEPRPWPTDRLERMSINSFGIGGTNVHIILDSAASAQPGQYASRTHPEAPLTPPISPTTSRKKTTATLLVFSAGHEESLRKTAEHLTSYQKHHPDRLADLSYTLARRRVHHPLRSFLVVVEHGSIHPPATFSCIRCPPGAPVAAAFVFTGQGASWARMGVDLLKSDPVFLQDIRAMDAVLKSLSRETRPSWTIQGELVKAAATSRLDRVEFSQPVSAALQIALTRRLRRHGVTPGAVVGHSSGEIAAAYAAGALSIEDAIVTAYYRGYVCRETTGAKGGMLAIGLGRDKVAPYLTPDVGIACENSSSSVTLSGPSESLSRVAENIRTGAPDALVRMLKVDRAYHSNYMAAAAEEYFSLLRPILRPKTPSTPFYSTVCGSLLRDASDFGPAHWRDNMVKPVLFRQAVRELSSSCPVSLHLEIGPHPALAGPLKQISSETGVSIPSVAVMARGASASTTFLAALGELHSRGVPIDLPVPDDARVLVDLPPYPWNFSETCWSESRVSRASRLRAFPPHELLGVRSAEAGDAASTWRSLISLEAVPWIKDHRVAGDIVFPAAGYVCMVGEMILQLTGRRSSYTIRELSITTALILEPGLPVEVMSVVTDDSSEWRSFAIKSFKDGAWAKHCTGSVRPGKASTAPTFNDPEESFLRVVDTETWYRALARVGNGYGPEFRGIRDVYASVTSPSAKLSVDSNRDETDGLHPTTLDVIFQSLLVAVHSGHPRLVRRLHVPTHIDVIFVDEEVRRGDPLHVQATAKTTGAGRKSRGDIIARSPDGDPVVFARGFTLSPSAASDPDPNPHGAIQMVWKPDLDLLPASSLLQPATNSKEEHAKTQTLLERFSLICAITIRDAASVSLRDATPPHLEKLLAWVERYISRRETKAGKALSSVVARDEEMVELHDALQRTPARDAATLMLRCASHAEYLLSGAAAPLDLFLQDGALQGLYDWMNLPWGGYAQLVGLLSHKRGNHLKVLEIGAGTGGLTARVLPHLKDGDGRVRGTYVFTDVSAGFFPGARERFRECGAGVEYRVLDIGRDPDGQGFGGERFDLIIASNVLHVTPDVVATLGNVRKLLKPDGRLLMQELACETKWINLIMGFLPGWWLGAPDNRAEEPYMTPQAWSNRFLEAGFSPPEAVVLDAEPPHQVNATIIARPSAPAKTARQQKQHVTFLCDKTTAATFSHVQEILQSSGWEATHTSLGEKTPPGPVISLLDLSPGGSFFHSLTAEGLAALSPLLESLRPSDSPLLWLTRACQIRPADPNHAQVLGVARAARQELGVRFATLEIEDSLDSREMASVIRVLLAKLDHPRSHDAVDEDMEFVYRSREVLIPRASWLSIPNALALENRSTDDAMVKTLHIARPGQLDTLTWILRPPPAPLGANMVQVRIHSAGLNFKDVLVAMGVESVLDDDQETLPLGLEASGVVTATGPSVSRVATGDSVMLLAPRAGCFSTYLTVPETLCVRIPPGISLGTAAGIPCVFATALRALTHKANLQPSQTVLIHSAAGGVGLAAIQIARHLGAGGIFATVGTAAKRTFLRDVTGINPSQIFSSRDDGFVDGVMRATAGRGVDVVLNSLSGELLHASWHCVAPGGTFVDVGKRDARARSNSKLRMEALDDNRTFASIDMSRLADRDIFQVLDEVVDLHRRGAITPVEPSQTFPCGDVAEAFRCLARGTQIGKIIVDFTNEHRLVPAPQPPDPAFRPDRVYIVVGGIAGLGASIVRWLAHHGARNLAVLSRSAGKSPHDAAILAELRGSGCAVRAYACDVTDEAGVRAVLGGISRSQRVGGVVNLAMVLVDVELSRLTPQEWHAATGPKVAGTWNLHHALDGGEDFFVLVGSMFGITGRAGQANYAAANAFLDSFAQYRRGLGLPCSVLDVGPVEDVGTFTRKRELREAMGSAGARFLTEQDVLDGLQLAIARSRADVTATDGCLFKSEVQLGIGFRCTLPLGDPQNSIVWKHDPRMVFYTHVDRRSDEAPGGRDAAAGPSSALSDFVSRVRDAPAELDSPASALFLGREIARRVLASLMMADDDGSRADASVSRSLASLGMDSLMTIEVRNWWRAAFGVDVNLLQLTSAPSFEHLGKLAARHMKERFGSSGTG</sequence>
<dbReference type="InterPro" id="IPR036736">
    <property type="entry name" value="ACP-like_sf"/>
</dbReference>
<protein>
    <submittedName>
        <fullName evidence="13">Polyketide synthase</fullName>
    </submittedName>
</protein>
<dbReference type="Pfam" id="PF08659">
    <property type="entry name" value="KR"/>
    <property type="match status" value="1"/>
</dbReference>
<dbReference type="Gene3D" id="3.40.50.720">
    <property type="entry name" value="NAD(P)-binding Rossmann-like Domain"/>
    <property type="match status" value="2"/>
</dbReference>
<dbReference type="InterPro" id="IPR032821">
    <property type="entry name" value="PKS_assoc"/>
</dbReference>
<feature type="active site" description="Proton acceptor; for dehydratase activity" evidence="8">
    <location>
        <position position="948"/>
    </location>
</feature>
<dbReference type="CDD" id="cd05274">
    <property type="entry name" value="KR_FAS_SDR_x"/>
    <property type="match status" value="1"/>
</dbReference>
<feature type="active site" description="Proton donor; for dehydratase activity" evidence="8">
    <location>
        <position position="1109"/>
    </location>
</feature>
<dbReference type="Proteomes" id="UP000654918">
    <property type="component" value="Unassembled WGS sequence"/>
</dbReference>
<accession>A0A8H6MY59</accession>
<dbReference type="InterPro" id="IPR029063">
    <property type="entry name" value="SAM-dependent_MTases_sf"/>
</dbReference>
<dbReference type="GO" id="GO:0044550">
    <property type="term" value="P:secondary metabolite biosynthetic process"/>
    <property type="evidence" value="ECO:0007669"/>
    <property type="project" value="UniProtKB-ARBA"/>
</dbReference>
<dbReference type="Gene3D" id="3.30.70.3290">
    <property type="match status" value="1"/>
</dbReference>
<keyword evidence="14" id="KW-1185">Reference proteome</keyword>
<dbReference type="InterPro" id="IPR049552">
    <property type="entry name" value="PKS_DH_N"/>
</dbReference>
<feature type="region of interest" description="C-terminal hotdog fold" evidence="8">
    <location>
        <begin position="1051"/>
        <end position="1197"/>
    </location>
</feature>
<dbReference type="PROSITE" id="PS52004">
    <property type="entry name" value="KS3_2"/>
    <property type="match status" value="1"/>
</dbReference>
<dbReference type="GO" id="GO:0006633">
    <property type="term" value="P:fatty acid biosynthetic process"/>
    <property type="evidence" value="ECO:0007669"/>
    <property type="project" value="TreeGrafter"/>
</dbReference>
<organism evidence="13 14">
    <name type="scientific">Colletotrichum plurivorum</name>
    <dbReference type="NCBI Taxonomy" id="2175906"/>
    <lineage>
        <taxon>Eukaryota</taxon>
        <taxon>Fungi</taxon>
        <taxon>Dikarya</taxon>
        <taxon>Ascomycota</taxon>
        <taxon>Pezizomycotina</taxon>
        <taxon>Sordariomycetes</taxon>
        <taxon>Hypocreomycetidae</taxon>
        <taxon>Glomerellales</taxon>
        <taxon>Glomerellaceae</taxon>
        <taxon>Colletotrichum</taxon>
        <taxon>Colletotrichum orchidearum species complex</taxon>
    </lineage>
</organism>
<dbReference type="Pfam" id="PF00550">
    <property type="entry name" value="PP-binding"/>
    <property type="match status" value="1"/>
</dbReference>
<dbReference type="InterPro" id="IPR016036">
    <property type="entry name" value="Malonyl_transacylase_ACP-bd"/>
</dbReference>
<dbReference type="InterPro" id="IPR014031">
    <property type="entry name" value="Ketoacyl_synth_C"/>
</dbReference>
<dbReference type="CDD" id="cd00833">
    <property type="entry name" value="PKS"/>
    <property type="match status" value="1"/>
</dbReference>
<evidence type="ECO:0000256" key="5">
    <source>
        <dbReference type="ARBA" id="ARBA00023002"/>
    </source>
</evidence>
<evidence type="ECO:0000256" key="3">
    <source>
        <dbReference type="ARBA" id="ARBA00022679"/>
    </source>
</evidence>
<dbReference type="PROSITE" id="PS01162">
    <property type="entry name" value="QOR_ZETA_CRYSTAL"/>
    <property type="match status" value="1"/>
</dbReference>
<dbReference type="SMART" id="SM00827">
    <property type="entry name" value="PKS_AT"/>
    <property type="match status" value="1"/>
</dbReference>
<dbReference type="SMART" id="SM00829">
    <property type="entry name" value="PKS_ER"/>
    <property type="match status" value="1"/>
</dbReference>
<dbReference type="Pfam" id="PF21089">
    <property type="entry name" value="PKS_DH_N"/>
    <property type="match status" value="1"/>
</dbReference>
<dbReference type="InterPro" id="IPR042104">
    <property type="entry name" value="PKS_dehydratase_sf"/>
</dbReference>
<dbReference type="SMART" id="SM00825">
    <property type="entry name" value="PKS_KS"/>
    <property type="match status" value="1"/>
</dbReference>
<name>A0A8H6MY59_9PEZI</name>
<dbReference type="InterPro" id="IPR020807">
    <property type="entry name" value="PKS_DH"/>
</dbReference>
<dbReference type="SUPFAM" id="SSF52151">
    <property type="entry name" value="FabD/lysophospholipase-like"/>
    <property type="match status" value="1"/>
</dbReference>
<feature type="domain" description="Carrier" evidence="10">
    <location>
        <begin position="2408"/>
        <end position="2490"/>
    </location>
</feature>
<evidence type="ECO:0000256" key="6">
    <source>
        <dbReference type="ARBA" id="ARBA00023268"/>
    </source>
</evidence>
<dbReference type="SUPFAM" id="SSF47336">
    <property type="entry name" value="ACP-like"/>
    <property type="match status" value="1"/>
</dbReference>
<reference evidence="13" key="1">
    <citation type="journal article" date="2020" name="Phytopathology">
        <title>Genome Sequence Resources of Colletotrichum truncatum, C. plurivorum, C. musicola, and C. sojae: Four Species Pathogenic to Soybean (Glycine max).</title>
        <authorList>
            <person name="Rogerio F."/>
            <person name="Boufleur T.R."/>
            <person name="Ciampi-Guillardi M."/>
            <person name="Sukno S.A."/>
            <person name="Thon M.R."/>
            <person name="Massola Junior N.S."/>
            <person name="Baroncelli R."/>
        </authorList>
    </citation>
    <scope>NUCLEOTIDE SEQUENCE</scope>
    <source>
        <strain evidence="13">LFN00145</strain>
    </source>
</reference>
<dbReference type="Gene3D" id="3.90.180.10">
    <property type="entry name" value="Medium-chain alcohol dehydrogenases, catalytic domain"/>
    <property type="match status" value="1"/>
</dbReference>
<dbReference type="Gene3D" id="1.10.1200.10">
    <property type="entry name" value="ACP-like"/>
    <property type="match status" value="1"/>
</dbReference>
<dbReference type="InterPro" id="IPR020841">
    <property type="entry name" value="PKS_Beta-ketoAc_synthase_dom"/>
</dbReference>
<evidence type="ECO:0000256" key="8">
    <source>
        <dbReference type="PROSITE-ProRule" id="PRU01363"/>
    </source>
</evidence>
<keyword evidence="7" id="KW-0012">Acyltransferase</keyword>
<evidence type="ECO:0000256" key="4">
    <source>
        <dbReference type="ARBA" id="ARBA00022857"/>
    </source>
</evidence>
<dbReference type="PROSITE" id="PS50075">
    <property type="entry name" value="CARRIER"/>
    <property type="match status" value="1"/>
</dbReference>
<evidence type="ECO:0000256" key="9">
    <source>
        <dbReference type="SAM" id="MobiDB-lite"/>
    </source>
</evidence>
<dbReference type="Gene3D" id="3.40.50.150">
    <property type="entry name" value="Vaccinia Virus protein VP39"/>
    <property type="match status" value="1"/>
</dbReference>
<dbReference type="EMBL" id="WIGO01000406">
    <property type="protein sequence ID" value="KAF6813394.1"/>
    <property type="molecule type" value="Genomic_DNA"/>
</dbReference>
<dbReference type="Pfam" id="PF02801">
    <property type="entry name" value="Ketoacyl-synt_C"/>
    <property type="match status" value="1"/>
</dbReference>
<dbReference type="InterPro" id="IPR036291">
    <property type="entry name" value="NAD(P)-bd_dom_sf"/>
</dbReference>
<dbReference type="InterPro" id="IPR057326">
    <property type="entry name" value="KR_dom"/>
</dbReference>
<dbReference type="GO" id="GO:0008270">
    <property type="term" value="F:zinc ion binding"/>
    <property type="evidence" value="ECO:0007669"/>
    <property type="project" value="InterPro"/>
</dbReference>
<dbReference type="GO" id="GO:0016491">
    <property type="term" value="F:oxidoreductase activity"/>
    <property type="evidence" value="ECO:0007669"/>
    <property type="project" value="UniProtKB-KW"/>
</dbReference>
<evidence type="ECO:0000313" key="13">
    <source>
        <dbReference type="EMBL" id="KAF6813394.1"/>
    </source>
</evidence>
<dbReference type="SMART" id="SM00826">
    <property type="entry name" value="PKS_DH"/>
    <property type="match status" value="1"/>
</dbReference>
<dbReference type="Pfam" id="PF00109">
    <property type="entry name" value="ketoacyl-synt"/>
    <property type="match status" value="1"/>
</dbReference>
<dbReference type="Pfam" id="PF16197">
    <property type="entry name" value="KAsynt_C_assoc"/>
    <property type="match status" value="1"/>
</dbReference>
<dbReference type="InterPro" id="IPR014030">
    <property type="entry name" value="Ketoacyl_synth_N"/>
</dbReference>
<dbReference type="SUPFAM" id="SSF50129">
    <property type="entry name" value="GroES-like"/>
    <property type="match status" value="1"/>
</dbReference>
<feature type="region of interest" description="N-terminal hotdog fold" evidence="8">
    <location>
        <begin position="916"/>
        <end position="1039"/>
    </location>
</feature>
<keyword evidence="2" id="KW-0597">Phosphoprotein</keyword>
<evidence type="ECO:0000256" key="1">
    <source>
        <dbReference type="ARBA" id="ARBA00022450"/>
    </source>
</evidence>
<dbReference type="PANTHER" id="PTHR43775:SF37">
    <property type="entry name" value="SI:DKEY-61P9.11"/>
    <property type="match status" value="1"/>
</dbReference>
<dbReference type="SMART" id="SM00823">
    <property type="entry name" value="PKS_PP"/>
    <property type="match status" value="1"/>
</dbReference>
<dbReference type="SMART" id="SM00822">
    <property type="entry name" value="PKS_KR"/>
    <property type="match status" value="1"/>
</dbReference>
<dbReference type="Pfam" id="PF00698">
    <property type="entry name" value="Acyl_transf_1"/>
    <property type="match status" value="1"/>
</dbReference>
<feature type="domain" description="Ketosynthase family 3 (KS3)" evidence="11">
    <location>
        <begin position="10"/>
        <end position="433"/>
    </location>
</feature>
<keyword evidence="5" id="KW-0560">Oxidoreductase</keyword>
<dbReference type="InterPro" id="IPR013968">
    <property type="entry name" value="PKS_KR"/>
</dbReference>
<dbReference type="Pfam" id="PF08240">
    <property type="entry name" value="ADH_N"/>
    <property type="match status" value="1"/>
</dbReference>
<dbReference type="GO" id="GO:0004312">
    <property type="term" value="F:fatty acid synthase activity"/>
    <property type="evidence" value="ECO:0007669"/>
    <property type="project" value="TreeGrafter"/>
</dbReference>
<dbReference type="InterPro" id="IPR013154">
    <property type="entry name" value="ADH-like_N"/>
</dbReference>
<dbReference type="SUPFAM" id="SSF55048">
    <property type="entry name" value="Probable ACP-binding domain of malonyl-CoA ACP transacylase"/>
    <property type="match status" value="1"/>
</dbReference>
<dbReference type="Gene3D" id="3.10.129.110">
    <property type="entry name" value="Polyketide synthase dehydratase"/>
    <property type="match status" value="1"/>
</dbReference>
<dbReference type="SUPFAM" id="SSF53901">
    <property type="entry name" value="Thiolase-like"/>
    <property type="match status" value="1"/>
</dbReference>
<evidence type="ECO:0000259" key="12">
    <source>
        <dbReference type="PROSITE" id="PS52019"/>
    </source>
</evidence>
<dbReference type="CDD" id="cd02440">
    <property type="entry name" value="AdoMet_MTases"/>
    <property type="match status" value="1"/>
</dbReference>
<evidence type="ECO:0000256" key="7">
    <source>
        <dbReference type="ARBA" id="ARBA00023315"/>
    </source>
</evidence>
<dbReference type="InterPro" id="IPR050091">
    <property type="entry name" value="PKS_NRPS_Biosynth_Enz"/>
</dbReference>
<dbReference type="Gene3D" id="3.40.366.10">
    <property type="entry name" value="Malonyl-Coenzyme A Acyl Carrier Protein, domain 2"/>
    <property type="match status" value="1"/>
</dbReference>
<dbReference type="SUPFAM" id="SSF51735">
    <property type="entry name" value="NAD(P)-binding Rossmann-fold domains"/>
    <property type="match status" value="3"/>
</dbReference>
<dbReference type="InterPro" id="IPR009081">
    <property type="entry name" value="PP-bd_ACP"/>
</dbReference>
<dbReference type="InterPro" id="IPR016035">
    <property type="entry name" value="Acyl_Trfase/lysoPLipase"/>
</dbReference>
<dbReference type="Gene3D" id="3.40.47.10">
    <property type="match status" value="1"/>
</dbReference>
<dbReference type="PANTHER" id="PTHR43775">
    <property type="entry name" value="FATTY ACID SYNTHASE"/>
    <property type="match status" value="1"/>
</dbReference>
<dbReference type="InterPro" id="IPR016039">
    <property type="entry name" value="Thiolase-like"/>
</dbReference>
<dbReference type="InterPro" id="IPR011032">
    <property type="entry name" value="GroES-like_sf"/>
</dbReference>
<dbReference type="PROSITE" id="PS52019">
    <property type="entry name" value="PKS_MFAS_DH"/>
    <property type="match status" value="1"/>
</dbReference>
<keyword evidence="4" id="KW-0521">NADP</keyword>
<evidence type="ECO:0000313" key="14">
    <source>
        <dbReference type="Proteomes" id="UP000654918"/>
    </source>
</evidence>